<accession>A0A2T3FSK6</accession>
<protein>
    <submittedName>
        <fullName evidence="1">Uncharacterized protein</fullName>
    </submittedName>
</protein>
<evidence type="ECO:0000313" key="2">
    <source>
        <dbReference type="Proteomes" id="UP000241201"/>
    </source>
</evidence>
<name>A0A2T3FSK6_9FIRM</name>
<organism evidence="1 2">
    <name type="scientific">Faecalibacillus faecis</name>
    <dbReference type="NCBI Taxonomy" id="1982628"/>
    <lineage>
        <taxon>Bacteria</taxon>
        <taxon>Bacillati</taxon>
        <taxon>Bacillota</taxon>
        <taxon>Erysipelotrichia</taxon>
        <taxon>Erysipelotrichales</taxon>
        <taxon>Coprobacillaceae</taxon>
        <taxon>Faecalibacillus</taxon>
    </lineage>
</organism>
<dbReference type="RefSeq" id="WP_106988517.1">
    <property type="nucleotide sequence ID" value="NZ_PYLP01000016.1"/>
</dbReference>
<comment type="caution">
    <text evidence="1">The sequence shown here is derived from an EMBL/GenBank/DDBJ whole genome shotgun (WGS) entry which is preliminary data.</text>
</comment>
<dbReference type="EMBL" id="PYLP01000016">
    <property type="protein sequence ID" value="PST38242.1"/>
    <property type="molecule type" value="Genomic_DNA"/>
</dbReference>
<reference evidence="2" key="1">
    <citation type="submission" date="2018-03" db="EMBL/GenBank/DDBJ databases">
        <title>Lachnoclostridium SNUG30370 gen.nov., sp.nov., isolated from human faeces.</title>
        <authorList>
            <person name="Seo B."/>
            <person name="Jeon K."/>
            <person name="Ko G."/>
        </authorList>
    </citation>
    <scope>NUCLEOTIDE SEQUENCE [LARGE SCALE GENOMIC DNA]</scope>
    <source>
        <strain evidence="2">SNUG30370</strain>
    </source>
</reference>
<dbReference type="Proteomes" id="UP000241201">
    <property type="component" value="Unassembled WGS sequence"/>
</dbReference>
<proteinExistence type="predicted"/>
<gene>
    <name evidence="1" type="ORF">C7U55_10445</name>
</gene>
<keyword evidence="2" id="KW-1185">Reference proteome</keyword>
<sequence length="170" mass="20437">MDKEKAKENRMVQQFFKNKVFWGIDSIPLKRKIYRGKRDKNGSRKNECFYVSEDQKYRIEESVLVKNVNLLLEEVINMKDKYIQGWNSESSEQYFEILNRNALQNMNTESDYKNFICDYLNQQSSQEYENVKLKSNIEKCEFKNIIEKIEVYETGILSIFNNGLELFINY</sequence>
<dbReference type="GeneID" id="77471509"/>
<dbReference type="AlphaFoldDB" id="A0A2T3FSK6"/>
<evidence type="ECO:0000313" key="1">
    <source>
        <dbReference type="EMBL" id="PST38242.1"/>
    </source>
</evidence>